<keyword evidence="17" id="KW-1185">Reference proteome</keyword>
<dbReference type="Pfam" id="PF03838">
    <property type="entry name" value="RecU"/>
    <property type="match status" value="1"/>
</dbReference>
<name>A0A511W6Z3_9BACI</name>
<accession>A0A511W6Z3</accession>
<dbReference type="EMBL" id="BJYA01000003">
    <property type="protein sequence ID" value="GEN45122.1"/>
    <property type="molecule type" value="Genomic_DNA"/>
</dbReference>
<evidence type="ECO:0000256" key="8">
    <source>
        <dbReference type="ARBA" id="ARBA00022842"/>
    </source>
</evidence>
<feature type="binding site" evidence="13">
    <location>
        <position position="87"/>
    </location>
    <ligand>
        <name>Mg(2+)</name>
        <dbReference type="ChEBI" id="CHEBI:18420"/>
    </ligand>
</feature>
<feature type="region of interest" description="Disordered" evidence="15">
    <location>
        <begin position="1"/>
        <end position="24"/>
    </location>
</feature>
<keyword evidence="7 13" id="KW-0378">Hydrolase</keyword>
<feature type="binding site" evidence="13">
    <location>
        <position position="85"/>
    </location>
    <ligand>
        <name>Mg(2+)</name>
        <dbReference type="ChEBI" id="CHEBI:18420"/>
    </ligand>
</feature>
<organism evidence="16 17">
    <name type="scientific">Alkalibacillus haloalkaliphilus</name>
    <dbReference type="NCBI Taxonomy" id="94136"/>
    <lineage>
        <taxon>Bacteria</taxon>
        <taxon>Bacillati</taxon>
        <taxon>Bacillota</taxon>
        <taxon>Bacilli</taxon>
        <taxon>Bacillales</taxon>
        <taxon>Bacillaceae</taxon>
        <taxon>Alkalibacillus</taxon>
    </lineage>
</organism>
<comment type="function">
    <text evidence="13">Endonuclease that resolves Holliday junction intermediates in genetic recombination. Cleaves mobile four-strand junctions by introducing symmetrical nicks in paired strands. Promotes annealing of linear ssDNA with homologous dsDNA. Required for DNA repair, homologous recombination and chromosome segregation.</text>
</comment>
<dbReference type="NCBIfam" id="NF002581">
    <property type="entry name" value="PRK02234.1-2"/>
    <property type="match status" value="1"/>
</dbReference>
<sequence>MKYPKGSRQKRQNHTPKKQSYKTNDAFANRGMTLEKEIVETNKYYLESGKAVIHKKPTPVQVVQVDYPKRSAAVIKEAYYQKPSTTDFNGLYKGKHIDFEAKETKNKQSLPFTNIHSHQVEHMKRIEEHGGVTFFIIRFTAINETYLLPLSPFLTKWEEQFNGGRKSLPYNFITEHGYLIPFQLQAKVNYLQIVDDVYINGGDCND</sequence>
<keyword evidence="8 13" id="KW-0460">Magnesium</keyword>
<dbReference type="InterPro" id="IPR011335">
    <property type="entry name" value="Restrct_endonuc-II-like"/>
</dbReference>
<keyword evidence="5 13" id="KW-0255">Endonuclease</keyword>
<evidence type="ECO:0000256" key="13">
    <source>
        <dbReference type="HAMAP-Rule" id="MF_00130"/>
    </source>
</evidence>
<dbReference type="GO" id="GO:0005737">
    <property type="term" value="C:cytoplasm"/>
    <property type="evidence" value="ECO:0007669"/>
    <property type="project" value="UniProtKB-SubCell"/>
</dbReference>
<dbReference type="AlphaFoldDB" id="A0A511W6Z3"/>
<dbReference type="SUPFAM" id="SSF52980">
    <property type="entry name" value="Restriction endonuclease-like"/>
    <property type="match status" value="1"/>
</dbReference>
<feature type="binding site" evidence="13">
    <location>
        <position position="119"/>
    </location>
    <ligand>
        <name>Mg(2+)</name>
        <dbReference type="ChEBI" id="CHEBI:18420"/>
    </ligand>
</feature>
<dbReference type="GO" id="GO:0007059">
    <property type="term" value="P:chromosome segregation"/>
    <property type="evidence" value="ECO:0007669"/>
    <property type="project" value="UniProtKB-UniRule"/>
</dbReference>
<feature type="compositionally biased region" description="Basic residues" evidence="15">
    <location>
        <begin position="1"/>
        <end position="20"/>
    </location>
</feature>
<evidence type="ECO:0000313" key="17">
    <source>
        <dbReference type="Proteomes" id="UP000321440"/>
    </source>
</evidence>
<dbReference type="GO" id="GO:0003676">
    <property type="term" value="F:nucleic acid binding"/>
    <property type="evidence" value="ECO:0007669"/>
    <property type="project" value="InterPro"/>
</dbReference>
<evidence type="ECO:0000256" key="15">
    <source>
        <dbReference type="SAM" id="MobiDB-lite"/>
    </source>
</evidence>
<evidence type="ECO:0000313" key="16">
    <source>
        <dbReference type="EMBL" id="GEN45122.1"/>
    </source>
</evidence>
<dbReference type="GO" id="GO:0000287">
    <property type="term" value="F:magnesium ion binding"/>
    <property type="evidence" value="ECO:0007669"/>
    <property type="project" value="UniProtKB-UniRule"/>
</dbReference>
<evidence type="ECO:0000256" key="2">
    <source>
        <dbReference type="ARBA" id="ARBA00022490"/>
    </source>
</evidence>
<evidence type="ECO:0000256" key="7">
    <source>
        <dbReference type="ARBA" id="ARBA00022801"/>
    </source>
</evidence>
<dbReference type="GO" id="GO:0006281">
    <property type="term" value="P:DNA repair"/>
    <property type="evidence" value="ECO:0007669"/>
    <property type="project" value="UniProtKB-UniRule"/>
</dbReference>
<evidence type="ECO:0000256" key="5">
    <source>
        <dbReference type="ARBA" id="ARBA00022759"/>
    </source>
</evidence>
<dbReference type="OrthoDB" id="9783592at2"/>
<reference evidence="16 17" key="1">
    <citation type="submission" date="2019-07" db="EMBL/GenBank/DDBJ databases">
        <title>Whole genome shotgun sequence of Alkalibacillus haloalkaliphilus NBRC 103110.</title>
        <authorList>
            <person name="Hosoyama A."/>
            <person name="Uohara A."/>
            <person name="Ohji S."/>
            <person name="Ichikawa N."/>
        </authorList>
    </citation>
    <scope>NUCLEOTIDE SEQUENCE [LARGE SCALE GENOMIC DNA]</scope>
    <source>
        <strain evidence="16 17">NBRC 103110</strain>
    </source>
</reference>
<dbReference type="HAMAP" id="MF_00130">
    <property type="entry name" value="RecU"/>
    <property type="match status" value="1"/>
</dbReference>
<dbReference type="NCBIfam" id="NF002584">
    <property type="entry name" value="PRK02234.1-5"/>
    <property type="match status" value="1"/>
</dbReference>
<dbReference type="GO" id="GO:0006310">
    <property type="term" value="P:DNA recombination"/>
    <property type="evidence" value="ECO:0007669"/>
    <property type="project" value="UniProtKB-UniRule"/>
</dbReference>
<comment type="catalytic activity">
    <reaction evidence="13">
        <text>Endonucleolytic cleavage at a junction such as a reciprocal single-stranded crossover between two homologous DNA duplexes (Holliday junction).</text>
        <dbReference type="EC" id="3.1.21.10"/>
    </reaction>
</comment>
<protein>
    <recommendedName>
        <fullName evidence="12 13">Holliday junction resolvase RecU</fullName>
        <ecNumber evidence="13 14">3.1.21.10</ecNumber>
    </recommendedName>
    <alternativeName>
        <fullName evidence="13">Recombination protein U homolog</fullName>
    </alternativeName>
</protein>
<evidence type="ECO:0000256" key="9">
    <source>
        <dbReference type="ARBA" id="ARBA00023172"/>
    </source>
</evidence>
<evidence type="ECO:0000256" key="11">
    <source>
        <dbReference type="ARBA" id="ARBA00023447"/>
    </source>
</evidence>
<dbReference type="InterPro" id="IPR004612">
    <property type="entry name" value="Resolv_RecU"/>
</dbReference>
<comment type="caution">
    <text evidence="16">The sequence shown here is derived from an EMBL/GenBank/DDBJ whole genome shotgun (WGS) entry which is preliminary data.</text>
</comment>
<evidence type="ECO:0000256" key="4">
    <source>
        <dbReference type="ARBA" id="ARBA00022723"/>
    </source>
</evidence>
<dbReference type="NCBIfam" id="TIGR00648">
    <property type="entry name" value="recU"/>
    <property type="match status" value="1"/>
</dbReference>
<feature type="site" description="Transition state stabilizer" evidence="13">
    <location>
        <position position="102"/>
    </location>
</feature>
<evidence type="ECO:0000256" key="10">
    <source>
        <dbReference type="ARBA" id="ARBA00023204"/>
    </source>
</evidence>
<dbReference type="PIRSF" id="PIRSF037785">
    <property type="entry name" value="RecU"/>
    <property type="match status" value="1"/>
</dbReference>
<dbReference type="Proteomes" id="UP000321440">
    <property type="component" value="Unassembled WGS sequence"/>
</dbReference>
<comment type="similarity">
    <text evidence="11 13">Belongs to the RecU family.</text>
</comment>
<dbReference type="Gene3D" id="3.40.1350.10">
    <property type="match status" value="1"/>
</dbReference>
<evidence type="ECO:0000256" key="1">
    <source>
        <dbReference type="ARBA" id="ARBA00004496"/>
    </source>
</evidence>
<evidence type="ECO:0000256" key="3">
    <source>
        <dbReference type="ARBA" id="ARBA00022722"/>
    </source>
</evidence>
<keyword evidence="10 13" id="KW-0234">DNA repair</keyword>
<keyword evidence="9 13" id="KW-0233">DNA recombination</keyword>
<evidence type="ECO:0000256" key="6">
    <source>
        <dbReference type="ARBA" id="ARBA00022763"/>
    </source>
</evidence>
<keyword evidence="3 13" id="KW-0540">Nuclease</keyword>
<evidence type="ECO:0000256" key="12">
    <source>
        <dbReference type="ARBA" id="ARBA00029523"/>
    </source>
</evidence>
<dbReference type="EC" id="3.1.21.10" evidence="13 14"/>
<proteinExistence type="inferred from homology"/>
<dbReference type="RefSeq" id="WP_146814791.1">
    <property type="nucleotide sequence ID" value="NZ_BJYA01000003.1"/>
</dbReference>
<dbReference type="GO" id="GO:0008821">
    <property type="term" value="F:crossover junction DNA endonuclease activity"/>
    <property type="evidence" value="ECO:0007669"/>
    <property type="project" value="UniProtKB-EC"/>
</dbReference>
<gene>
    <name evidence="13 16" type="primary">recU</name>
    <name evidence="16" type="ORF">AHA02nite_08980</name>
</gene>
<keyword evidence="6 13" id="KW-0227">DNA damage</keyword>
<keyword evidence="4 13" id="KW-0479">Metal-binding</keyword>
<evidence type="ECO:0000256" key="14">
    <source>
        <dbReference type="NCBIfam" id="TIGR00648"/>
    </source>
</evidence>
<feature type="binding site" evidence="13">
    <location>
        <position position="100"/>
    </location>
    <ligand>
        <name>Mg(2+)</name>
        <dbReference type="ChEBI" id="CHEBI:18420"/>
    </ligand>
</feature>
<keyword evidence="2 13" id="KW-0963">Cytoplasm</keyword>
<comment type="subcellular location">
    <subcellularLocation>
        <location evidence="1 13">Cytoplasm</location>
    </subcellularLocation>
</comment>
<comment type="cofactor">
    <cofactor evidence="13">
        <name>Mg(2+)</name>
        <dbReference type="ChEBI" id="CHEBI:18420"/>
    </cofactor>
    <text evidence="13">Binds 1 Mg(2+) ion per subunit.</text>
</comment>
<dbReference type="CDD" id="cd22354">
    <property type="entry name" value="RecU-like"/>
    <property type="match status" value="1"/>
</dbReference>
<dbReference type="InterPro" id="IPR011856">
    <property type="entry name" value="tRNA_endonuc-like_dom_sf"/>
</dbReference>